<name>A0AAV4J0T6_9GAST</name>
<evidence type="ECO:0000256" key="2">
    <source>
        <dbReference type="SAM" id="Phobius"/>
    </source>
</evidence>
<feature type="transmembrane region" description="Helical" evidence="2">
    <location>
        <begin position="134"/>
        <end position="162"/>
    </location>
</feature>
<evidence type="ECO:0000313" key="3">
    <source>
        <dbReference type="EMBL" id="GFS16035.1"/>
    </source>
</evidence>
<reference evidence="3 4" key="1">
    <citation type="journal article" date="2021" name="Elife">
        <title>Chloroplast acquisition without the gene transfer in kleptoplastic sea slugs, Plakobranchus ocellatus.</title>
        <authorList>
            <person name="Maeda T."/>
            <person name="Takahashi S."/>
            <person name="Yoshida T."/>
            <person name="Shimamura S."/>
            <person name="Takaki Y."/>
            <person name="Nagai Y."/>
            <person name="Toyoda A."/>
            <person name="Suzuki Y."/>
            <person name="Arimoto A."/>
            <person name="Ishii H."/>
            <person name="Satoh N."/>
            <person name="Nishiyama T."/>
            <person name="Hasebe M."/>
            <person name="Maruyama T."/>
            <person name="Minagawa J."/>
            <person name="Obokata J."/>
            <person name="Shigenobu S."/>
        </authorList>
    </citation>
    <scope>NUCLEOTIDE SEQUENCE [LARGE SCALE GENOMIC DNA]</scope>
</reference>
<keyword evidence="2" id="KW-1133">Transmembrane helix</keyword>
<dbReference type="EMBL" id="BMAT01009902">
    <property type="protein sequence ID" value="GFS16035.1"/>
    <property type="molecule type" value="Genomic_DNA"/>
</dbReference>
<gene>
    <name evidence="3" type="ORF">ElyMa_004947700</name>
</gene>
<evidence type="ECO:0000256" key="1">
    <source>
        <dbReference type="SAM" id="MobiDB-lite"/>
    </source>
</evidence>
<dbReference type="Proteomes" id="UP000762676">
    <property type="component" value="Unassembled WGS sequence"/>
</dbReference>
<organism evidence="3 4">
    <name type="scientific">Elysia marginata</name>
    <dbReference type="NCBI Taxonomy" id="1093978"/>
    <lineage>
        <taxon>Eukaryota</taxon>
        <taxon>Metazoa</taxon>
        <taxon>Spiralia</taxon>
        <taxon>Lophotrochozoa</taxon>
        <taxon>Mollusca</taxon>
        <taxon>Gastropoda</taxon>
        <taxon>Heterobranchia</taxon>
        <taxon>Euthyneura</taxon>
        <taxon>Panpulmonata</taxon>
        <taxon>Sacoglossa</taxon>
        <taxon>Placobranchoidea</taxon>
        <taxon>Plakobranchidae</taxon>
        <taxon>Elysia</taxon>
    </lineage>
</organism>
<feature type="compositionally biased region" description="Low complexity" evidence="1">
    <location>
        <begin position="63"/>
        <end position="72"/>
    </location>
</feature>
<keyword evidence="2" id="KW-0812">Transmembrane</keyword>
<evidence type="ECO:0000313" key="4">
    <source>
        <dbReference type="Proteomes" id="UP000762676"/>
    </source>
</evidence>
<keyword evidence="4" id="KW-1185">Reference proteome</keyword>
<proteinExistence type="predicted"/>
<accession>A0AAV4J0T6</accession>
<sequence>MFGSKGQAAACHQLGMNFTATSGGHQDLLFDPHAYLDSIQGGESDLCPEKTTAPTRKRRSVYVPPTTTNTAEEVTKTPLPPCEFKGKNLTESSEEFQEMLESISEFIRVDSVNTSQSRRKKESAQDHRPSSVSLGVLSCCLVFATLGILVISDIGSLVLIIIELVKR</sequence>
<feature type="region of interest" description="Disordered" evidence="1">
    <location>
        <begin position="61"/>
        <end position="84"/>
    </location>
</feature>
<comment type="caution">
    <text evidence="3">The sequence shown here is derived from an EMBL/GenBank/DDBJ whole genome shotgun (WGS) entry which is preliminary data.</text>
</comment>
<dbReference type="AlphaFoldDB" id="A0AAV4J0T6"/>
<protein>
    <submittedName>
        <fullName evidence="3">Uncharacterized protein</fullName>
    </submittedName>
</protein>
<keyword evidence="2" id="KW-0472">Membrane</keyword>